<dbReference type="EMBL" id="MU267728">
    <property type="protein sequence ID" value="KAH7910077.1"/>
    <property type="molecule type" value="Genomic_DNA"/>
</dbReference>
<accession>A0ACB8A9Z4</accession>
<proteinExistence type="predicted"/>
<evidence type="ECO:0000313" key="2">
    <source>
        <dbReference type="Proteomes" id="UP000790377"/>
    </source>
</evidence>
<name>A0ACB8A9Z4_9AGAM</name>
<dbReference type="Proteomes" id="UP000790377">
    <property type="component" value="Unassembled WGS sequence"/>
</dbReference>
<protein>
    <submittedName>
        <fullName evidence="1">Uncharacterized protein</fullName>
    </submittedName>
</protein>
<reference evidence="1" key="1">
    <citation type="journal article" date="2021" name="New Phytol.">
        <title>Evolutionary innovations through gain and loss of genes in the ectomycorrhizal Boletales.</title>
        <authorList>
            <person name="Wu G."/>
            <person name="Miyauchi S."/>
            <person name="Morin E."/>
            <person name="Kuo A."/>
            <person name="Drula E."/>
            <person name="Varga T."/>
            <person name="Kohler A."/>
            <person name="Feng B."/>
            <person name="Cao Y."/>
            <person name="Lipzen A."/>
            <person name="Daum C."/>
            <person name="Hundley H."/>
            <person name="Pangilinan J."/>
            <person name="Johnson J."/>
            <person name="Barry K."/>
            <person name="LaButti K."/>
            <person name="Ng V."/>
            <person name="Ahrendt S."/>
            <person name="Min B."/>
            <person name="Choi I.G."/>
            <person name="Park H."/>
            <person name="Plett J.M."/>
            <person name="Magnuson J."/>
            <person name="Spatafora J.W."/>
            <person name="Nagy L.G."/>
            <person name="Henrissat B."/>
            <person name="Grigoriev I.V."/>
            <person name="Yang Z.L."/>
            <person name="Xu J."/>
            <person name="Martin F.M."/>
        </authorList>
    </citation>
    <scope>NUCLEOTIDE SEQUENCE</scope>
    <source>
        <strain evidence="1">ATCC 28755</strain>
    </source>
</reference>
<gene>
    <name evidence="1" type="ORF">BJ138DRAFT_151546</name>
</gene>
<organism evidence="1 2">
    <name type="scientific">Hygrophoropsis aurantiaca</name>
    <dbReference type="NCBI Taxonomy" id="72124"/>
    <lineage>
        <taxon>Eukaryota</taxon>
        <taxon>Fungi</taxon>
        <taxon>Dikarya</taxon>
        <taxon>Basidiomycota</taxon>
        <taxon>Agaricomycotina</taxon>
        <taxon>Agaricomycetes</taxon>
        <taxon>Agaricomycetidae</taxon>
        <taxon>Boletales</taxon>
        <taxon>Coniophorineae</taxon>
        <taxon>Hygrophoropsidaceae</taxon>
        <taxon>Hygrophoropsis</taxon>
    </lineage>
</organism>
<evidence type="ECO:0000313" key="1">
    <source>
        <dbReference type="EMBL" id="KAH7910077.1"/>
    </source>
</evidence>
<keyword evidence="2" id="KW-1185">Reference proteome</keyword>
<sequence>MRSTRGLFLDSAFLSLVLLFFPFLSTASLEHSFHKFALIDHNHQHMILILLILPRSCIHSFNYITLRPSQARELLEPLYVCVCPSGSTFLSKSPRYPTSMAIYNAFFVYFRVIEFTAPD</sequence>
<comment type="caution">
    <text evidence="1">The sequence shown here is derived from an EMBL/GenBank/DDBJ whole genome shotgun (WGS) entry which is preliminary data.</text>
</comment>